<evidence type="ECO:0000313" key="1">
    <source>
        <dbReference type="EMBL" id="PTX64086.1"/>
    </source>
</evidence>
<sequence>MLNFIFKIMGNNIKFLALFCLILFMSCDDILEEDLTNDTVTPITPTEGSVVITNLVNFSWQSVDGADNYRLQLIQPSQNNMIVLDSLVSNASFQYPLDPGMYEWRVRGENFAYQTAYSFPVAFTVEASSDLSNQSLILNTPTDNLYTNNTNLLFTWNELAFANSYTFELIKNLNGQTTLTQQSGITGTNFSVNASIFDEDAAYIWKIKAVNATSETAYSSRTVLIDRQAPNQPSLVTPAADEVFTETTIDFNWTIGQDSGNVQSDVESVLEIAQDANFNSIVESINISNGNAQQLTLATTGTYYWRVQSRDVAGNSSAFSISRTFTIE</sequence>
<name>A0A2T6C726_9FLAO</name>
<evidence type="ECO:0008006" key="3">
    <source>
        <dbReference type="Google" id="ProtNLM"/>
    </source>
</evidence>
<accession>A0A2T6C726</accession>
<gene>
    <name evidence="1" type="ORF">C8N46_101696</name>
</gene>
<protein>
    <recommendedName>
        <fullName evidence="3">Fibronectin type-III domain-containing protein</fullName>
    </recommendedName>
</protein>
<dbReference type="EMBL" id="QBKT01000001">
    <property type="protein sequence ID" value="PTX64086.1"/>
    <property type="molecule type" value="Genomic_DNA"/>
</dbReference>
<proteinExistence type="predicted"/>
<organism evidence="1 2">
    <name type="scientific">Kordia periserrulae</name>
    <dbReference type="NCBI Taxonomy" id="701523"/>
    <lineage>
        <taxon>Bacteria</taxon>
        <taxon>Pseudomonadati</taxon>
        <taxon>Bacteroidota</taxon>
        <taxon>Flavobacteriia</taxon>
        <taxon>Flavobacteriales</taxon>
        <taxon>Flavobacteriaceae</taxon>
        <taxon>Kordia</taxon>
    </lineage>
</organism>
<dbReference type="Proteomes" id="UP000244090">
    <property type="component" value="Unassembled WGS sequence"/>
</dbReference>
<dbReference type="Gene3D" id="2.60.40.10">
    <property type="entry name" value="Immunoglobulins"/>
    <property type="match status" value="3"/>
</dbReference>
<dbReference type="AlphaFoldDB" id="A0A2T6C726"/>
<dbReference type="InterPro" id="IPR013783">
    <property type="entry name" value="Ig-like_fold"/>
</dbReference>
<reference evidence="1 2" key="1">
    <citation type="submission" date="2018-04" db="EMBL/GenBank/DDBJ databases">
        <title>Genomic Encyclopedia of Archaeal and Bacterial Type Strains, Phase II (KMG-II): from individual species to whole genera.</title>
        <authorList>
            <person name="Goeker M."/>
        </authorList>
    </citation>
    <scope>NUCLEOTIDE SEQUENCE [LARGE SCALE GENOMIC DNA]</scope>
    <source>
        <strain evidence="1 2">DSM 25731</strain>
    </source>
</reference>
<dbReference type="PROSITE" id="PS51257">
    <property type="entry name" value="PROKAR_LIPOPROTEIN"/>
    <property type="match status" value="1"/>
</dbReference>
<evidence type="ECO:0000313" key="2">
    <source>
        <dbReference type="Proteomes" id="UP000244090"/>
    </source>
</evidence>
<comment type="caution">
    <text evidence="1">The sequence shown here is derived from an EMBL/GenBank/DDBJ whole genome shotgun (WGS) entry which is preliminary data.</text>
</comment>
<keyword evidence="2" id="KW-1185">Reference proteome</keyword>